<dbReference type="SMART" id="SM00421">
    <property type="entry name" value="HTH_LUXR"/>
    <property type="match status" value="1"/>
</dbReference>
<evidence type="ECO:0000256" key="2">
    <source>
        <dbReference type="ARBA" id="ARBA00023125"/>
    </source>
</evidence>
<dbReference type="InterPro" id="IPR001789">
    <property type="entry name" value="Sig_transdc_resp-reg_receiver"/>
</dbReference>
<dbReference type="Gene3D" id="3.40.50.2300">
    <property type="match status" value="1"/>
</dbReference>
<evidence type="ECO:0000256" key="3">
    <source>
        <dbReference type="ARBA" id="ARBA00023163"/>
    </source>
</evidence>
<dbReference type="Proteomes" id="UP000234341">
    <property type="component" value="Unassembled WGS sequence"/>
</dbReference>
<keyword evidence="4" id="KW-0597">Phosphoprotein</keyword>
<dbReference type="InterPro" id="IPR000792">
    <property type="entry name" value="Tscrpt_reg_LuxR_C"/>
</dbReference>
<protein>
    <submittedName>
        <fullName evidence="7">DNA-binding response regulator</fullName>
    </submittedName>
</protein>
<reference evidence="7 8" key="1">
    <citation type="submission" date="2017-12" db="EMBL/GenBank/DDBJ databases">
        <title>Genome sequence of the active heterotrophic nitrifier-denitrifier, Cupriavidus pauculus UM1.</title>
        <authorList>
            <person name="Putonti C."/>
            <person name="Castignetti D."/>
        </authorList>
    </citation>
    <scope>NUCLEOTIDE SEQUENCE [LARGE SCALE GENOMIC DNA]</scope>
    <source>
        <strain evidence="7 8">UM1</strain>
    </source>
</reference>
<dbReference type="PANTHER" id="PTHR44688">
    <property type="entry name" value="DNA-BINDING TRANSCRIPTIONAL ACTIVATOR DEVR_DOSR"/>
    <property type="match status" value="1"/>
</dbReference>
<evidence type="ECO:0000256" key="1">
    <source>
        <dbReference type="ARBA" id="ARBA00023015"/>
    </source>
</evidence>
<dbReference type="SUPFAM" id="SSF52172">
    <property type="entry name" value="CheY-like"/>
    <property type="match status" value="1"/>
</dbReference>
<dbReference type="PRINTS" id="PR00038">
    <property type="entry name" value="HTHLUXR"/>
</dbReference>
<dbReference type="Gene3D" id="1.10.10.10">
    <property type="entry name" value="Winged helix-like DNA-binding domain superfamily/Winged helix DNA-binding domain"/>
    <property type="match status" value="1"/>
</dbReference>
<dbReference type="GO" id="GO:0000160">
    <property type="term" value="P:phosphorelay signal transduction system"/>
    <property type="evidence" value="ECO:0007669"/>
    <property type="project" value="InterPro"/>
</dbReference>
<dbReference type="GO" id="GO:0003677">
    <property type="term" value="F:DNA binding"/>
    <property type="evidence" value="ECO:0007669"/>
    <property type="project" value="UniProtKB-KW"/>
</dbReference>
<proteinExistence type="predicted"/>
<gene>
    <name evidence="7" type="ORF">CYJ10_28475</name>
</gene>
<dbReference type="AlphaFoldDB" id="A0A2N5C4V6"/>
<dbReference type="EMBL" id="PJRP01000019">
    <property type="protein sequence ID" value="PLP97253.1"/>
    <property type="molecule type" value="Genomic_DNA"/>
</dbReference>
<keyword evidence="1" id="KW-0805">Transcription regulation</keyword>
<feature type="modified residue" description="4-aspartylphosphate" evidence="4">
    <location>
        <position position="68"/>
    </location>
</feature>
<dbReference type="SMART" id="SM00448">
    <property type="entry name" value="REC"/>
    <property type="match status" value="1"/>
</dbReference>
<sequence length="220" mass="24106">MSTIDLSPQADALDFVQGTVYVVDDDELVRGALVGLLESIDLRVRAFASVEEFLRAPEAEGPACLVLDVRLRGQSGLAFQKSIVDKGLPHMPIVFMSGHGDIRMTVTAMKAGAVDFLVKPFRDQEMIDAVIAALDRDMKRLEAELSLRGLRACWETLTVREREVLRHLVTGLMNKQIAAAMGVAEITAKIYRGHAMRKMNARSVAEAVRMMQALAGQGVV</sequence>
<feature type="domain" description="Response regulatory" evidence="6">
    <location>
        <begin position="19"/>
        <end position="134"/>
    </location>
</feature>
<dbReference type="OrthoDB" id="9802186at2"/>
<organism evidence="7 8">
    <name type="scientific">Cupriavidus pauculus</name>
    <dbReference type="NCBI Taxonomy" id="82633"/>
    <lineage>
        <taxon>Bacteria</taxon>
        <taxon>Pseudomonadati</taxon>
        <taxon>Pseudomonadota</taxon>
        <taxon>Betaproteobacteria</taxon>
        <taxon>Burkholderiales</taxon>
        <taxon>Burkholderiaceae</taxon>
        <taxon>Cupriavidus</taxon>
    </lineage>
</organism>
<dbReference type="InterPro" id="IPR036388">
    <property type="entry name" value="WH-like_DNA-bd_sf"/>
</dbReference>
<evidence type="ECO:0000256" key="4">
    <source>
        <dbReference type="PROSITE-ProRule" id="PRU00169"/>
    </source>
</evidence>
<dbReference type="Pfam" id="PF00072">
    <property type="entry name" value="Response_reg"/>
    <property type="match status" value="1"/>
</dbReference>
<name>A0A2N5C4V6_9BURK</name>
<accession>A0A2N5C4V6</accession>
<evidence type="ECO:0000313" key="8">
    <source>
        <dbReference type="Proteomes" id="UP000234341"/>
    </source>
</evidence>
<evidence type="ECO:0000259" key="6">
    <source>
        <dbReference type="PROSITE" id="PS50110"/>
    </source>
</evidence>
<evidence type="ECO:0000313" key="7">
    <source>
        <dbReference type="EMBL" id="PLP97253.1"/>
    </source>
</evidence>
<dbReference type="PROSITE" id="PS50110">
    <property type="entry name" value="RESPONSE_REGULATORY"/>
    <property type="match status" value="1"/>
</dbReference>
<keyword evidence="3" id="KW-0804">Transcription</keyword>
<feature type="domain" description="HTH luxR-type" evidence="5">
    <location>
        <begin position="150"/>
        <end position="215"/>
    </location>
</feature>
<keyword evidence="2 7" id="KW-0238">DNA-binding</keyword>
<dbReference type="PROSITE" id="PS50043">
    <property type="entry name" value="HTH_LUXR_2"/>
    <property type="match status" value="1"/>
</dbReference>
<dbReference type="CDD" id="cd06170">
    <property type="entry name" value="LuxR_C_like"/>
    <property type="match status" value="1"/>
</dbReference>
<comment type="caution">
    <text evidence="7">The sequence shown here is derived from an EMBL/GenBank/DDBJ whole genome shotgun (WGS) entry which is preliminary data.</text>
</comment>
<dbReference type="Pfam" id="PF00196">
    <property type="entry name" value="GerE"/>
    <property type="match status" value="1"/>
</dbReference>
<evidence type="ECO:0000259" key="5">
    <source>
        <dbReference type="PROSITE" id="PS50043"/>
    </source>
</evidence>
<dbReference type="InterPro" id="IPR011006">
    <property type="entry name" value="CheY-like_superfamily"/>
</dbReference>
<dbReference type="GO" id="GO:0006355">
    <property type="term" value="P:regulation of DNA-templated transcription"/>
    <property type="evidence" value="ECO:0007669"/>
    <property type="project" value="InterPro"/>
</dbReference>
<dbReference type="PANTHER" id="PTHR44688:SF16">
    <property type="entry name" value="DNA-BINDING TRANSCRIPTIONAL ACTIVATOR DEVR_DOSR"/>
    <property type="match status" value="1"/>
</dbReference>
<dbReference type="RefSeq" id="WP_101684780.1">
    <property type="nucleotide sequence ID" value="NZ_PJRP01000019.1"/>
</dbReference>